<accession>A0A0E0A7S7</accession>
<proteinExistence type="predicted"/>
<organism evidence="2">
    <name type="scientific">Oryza glumipatula</name>
    <dbReference type="NCBI Taxonomy" id="40148"/>
    <lineage>
        <taxon>Eukaryota</taxon>
        <taxon>Viridiplantae</taxon>
        <taxon>Streptophyta</taxon>
        <taxon>Embryophyta</taxon>
        <taxon>Tracheophyta</taxon>
        <taxon>Spermatophyta</taxon>
        <taxon>Magnoliopsida</taxon>
        <taxon>Liliopsida</taxon>
        <taxon>Poales</taxon>
        <taxon>Poaceae</taxon>
        <taxon>BOP clade</taxon>
        <taxon>Oryzoideae</taxon>
        <taxon>Oryzeae</taxon>
        <taxon>Oryzinae</taxon>
        <taxon>Oryza</taxon>
    </lineage>
</organism>
<sequence>MPLLALSTASTVCPHCHRLVPSLCNAPPKTVSSIANQLVHGKVVLVQSLAFGLLVMVLILAMGKQFAMIFLDDRHLHKAVDDAPLNNIEKKEIKEKETEEKNIQIGEEFKEDVNCSDLLYQSSSECSTINWDRICIIHRRAMQRWKSANRNRN</sequence>
<keyword evidence="3" id="KW-1185">Reference proteome</keyword>
<evidence type="ECO:0000313" key="2">
    <source>
        <dbReference type="EnsemblPlants" id="OGLUM06G10580.1"/>
    </source>
</evidence>
<reference evidence="2" key="2">
    <citation type="submission" date="2018-05" db="EMBL/GenBank/DDBJ databases">
        <title>OgluRS3 (Oryza glumaepatula Reference Sequence Version 3).</title>
        <authorList>
            <person name="Zhang J."/>
            <person name="Kudrna D."/>
            <person name="Lee S."/>
            <person name="Talag J."/>
            <person name="Welchert J."/>
            <person name="Wing R.A."/>
        </authorList>
    </citation>
    <scope>NUCLEOTIDE SEQUENCE [LARGE SCALE GENOMIC DNA]</scope>
</reference>
<feature type="transmembrane region" description="Helical" evidence="1">
    <location>
        <begin position="42"/>
        <end position="61"/>
    </location>
</feature>
<dbReference type="HOGENOM" id="CLU_1716101_0_0_1"/>
<keyword evidence="1" id="KW-1133">Transmembrane helix</keyword>
<dbReference type="Proteomes" id="UP000026961">
    <property type="component" value="Chromosome 6"/>
</dbReference>
<name>A0A0E0A7S7_9ORYZ</name>
<dbReference type="EnsemblPlants" id="OGLUM06G10580.1">
    <property type="protein sequence ID" value="OGLUM06G10580.1"/>
    <property type="gene ID" value="OGLUM06G10580"/>
</dbReference>
<dbReference type="AlphaFoldDB" id="A0A0E0A7S7"/>
<evidence type="ECO:0000313" key="3">
    <source>
        <dbReference type="Proteomes" id="UP000026961"/>
    </source>
</evidence>
<keyword evidence="1" id="KW-0812">Transmembrane</keyword>
<dbReference type="Gramene" id="OGLUM06G10580.1">
    <property type="protein sequence ID" value="OGLUM06G10580.1"/>
    <property type="gene ID" value="OGLUM06G10580"/>
</dbReference>
<protein>
    <submittedName>
        <fullName evidence="2">Uncharacterized protein</fullName>
    </submittedName>
</protein>
<reference evidence="2" key="1">
    <citation type="submission" date="2015-04" db="UniProtKB">
        <authorList>
            <consortium name="EnsemblPlants"/>
        </authorList>
    </citation>
    <scope>IDENTIFICATION</scope>
</reference>
<keyword evidence="1" id="KW-0472">Membrane</keyword>
<evidence type="ECO:0000256" key="1">
    <source>
        <dbReference type="SAM" id="Phobius"/>
    </source>
</evidence>